<name>A0A0A8YMU0_ARUDO</name>
<reference evidence="1" key="2">
    <citation type="journal article" date="2015" name="Data Brief">
        <title>Shoot transcriptome of the giant reed, Arundo donax.</title>
        <authorList>
            <person name="Barrero R.A."/>
            <person name="Guerrero F.D."/>
            <person name="Moolhuijzen P."/>
            <person name="Goolsby J.A."/>
            <person name="Tidwell J."/>
            <person name="Bellgard S.E."/>
            <person name="Bellgard M.I."/>
        </authorList>
    </citation>
    <scope>NUCLEOTIDE SEQUENCE</scope>
    <source>
        <tissue evidence="1">Shoot tissue taken approximately 20 cm above the soil surface</tissue>
    </source>
</reference>
<dbReference type="AlphaFoldDB" id="A0A0A8YMU0"/>
<reference evidence="1" key="1">
    <citation type="submission" date="2014-09" db="EMBL/GenBank/DDBJ databases">
        <authorList>
            <person name="Magalhaes I.L.F."/>
            <person name="Oliveira U."/>
            <person name="Santos F.R."/>
            <person name="Vidigal T.H.D.A."/>
            <person name="Brescovit A.D."/>
            <person name="Santos A.J."/>
        </authorList>
    </citation>
    <scope>NUCLEOTIDE SEQUENCE</scope>
    <source>
        <tissue evidence="1">Shoot tissue taken approximately 20 cm above the soil surface</tissue>
    </source>
</reference>
<evidence type="ECO:0000313" key="1">
    <source>
        <dbReference type="EMBL" id="JAD26405.1"/>
    </source>
</evidence>
<sequence>MVKILLVGLDREIDTS</sequence>
<proteinExistence type="predicted"/>
<organism evidence="1">
    <name type="scientific">Arundo donax</name>
    <name type="common">Giant reed</name>
    <name type="synonym">Donax arundinaceus</name>
    <dbReference type="NCBI Taxonomy" id="35708"/>
    <lineage>
        <taxon>Eukaryota</taxon>
        <taxon>Viridiplantae</taxon>
        <taxon>Streptophyta</taxon>
        <taxon>Embryophyta</taxon>
        <taxon>Tracheophyta</taxon>
        <taxon>Spermatophyta</taxon>
        <taxon>Magnoliopsida</taxon>
        <taxon>Liliopsida</taxon>
        <taxon>Poales</taxon>
        <taxon>Poaceae</taxon>
        <taxon>PACMAD clade</taxon>
        <taxon>Arundinoideae</taxon>
        <taxon>Arundineae</taxon>
        <taxon>Arundo</taxon>
    </lineage>
</organism>
<dbReference type="EMBL" id="GBRH01271490">
    <property type="protein sequence ID" value="JAD26405.1"/>
    <property type="molecule type" value="Transcribed_RNA"/>
</dbReference>
<accession>A0A0A8YMU0</accession>
<protein>
    <submittedName>
        <fullName evidence="1">Uncharacterized protein</fullName>
    </submittedName>
</protein>